<reference evidence="1" key="1">
    <citation type="journal article" date="2015" name="Nature">
        <title>Complex archaea that bridge the gap between prokaryotes and eukaryotes.</title>
        <authorList>
            <person name="Spang A."/>
            <person name="Saw J.H."/>
            <person name="Jorgensen S.L."/>
            <person name="Zaremba-Niedzwiedzka K."/>
            <person name="Martijn J."/>
            <person name="Lind A.E."/>
            <person name="van Eijk R."/>
            <person name="Schleper C."/>
            <person name="Guy L."/>
            <person name="Ettema T.J."/>
        </authorList>
    </citation>
    <scope>NUCLEOTIDE SEQUENCE</scope>
</reference>
<dbReference type="EMBL" id="LAZR01066992">
    <property type="protein sequence ID" value="KKK52489.1"/>
    <property type="molecule type" value="Genomic_DNA"/>
</dbReference>
<feature type="non-terminal residue" evidence="1">
    <location>
        <position position="63"/>
    </location>
</feature>
<gene>
    <name evidence="1" type="ORF">LCGC14_3104390</name>
</gene>
<organism evidence="1">
    <name type="scientific">marine sediment metagenome</name>
    <dbReference type="NCBI Taxonomy" id="412755"/>
    <lineage>
        <taxon>unclassified sequences</taxon>
        <taxon>metagenomes</taxon>
        <taxon>ecological metagenomes</taxon>
    </lineage>
</organism>
<accession>A0A0F8YEC4</accession>
<comment type="caution">
    <text evidence="1">The sequence shown here is derived from an EMBL/GenBank/DDBJ whole genome shotgun (WGS) entry which is preliminary data.</text>
</comment>
<dbReference type="AlphaFoldDB" id="A0A0F8YEC4"/>
<protein>
    <submittedName>
        <fullName evidence="1">Uncharacterized protein</fullName>
    </submittedName>
</protein>
<proteinExistence type="predicted"/>
<evidence type="ECO:0000313" key="1">
    <source>
        <dbReference type="EMBL" id="KKK52489.1"/>
    </source>
</evidence>
<sequence>MVCKVRHNVTLAQKRPEYAVVNLCIFFPAMTQRVVRSVRTAARSVRVNYPSLSHAPENLTLRQ</sequence>
<name>A0A0F8YEC4_9ZZZZ</name>